<dbReference type="Proteomes" id="UP001228049">
    <property type="component" value="Unassembled WGS sequence"/>
</dbReference>
<feature type="region of interest" description="Disordered" evidence="1">
    <location>
        <begin position="25"/>
        <end position="73"/>
    </location>
</feature>
<dbReference type="GO" id="GO:0016301">
    <property type="term" value="F:kinase activity"/>
    <property type="evidence" value="ECO:0007669"/>
    <property type="project" value="UniProtKB-KW"/>
</dbReference>
<protein>
    <submittedName>
        <fullName evidence="2">Serine/threonine-protein kinase tsuA</fullName>
    </submittedName>
</protein>
<feature type="compositionally biased region" description="Pro residues" evidence="1">
    <location>
        <begin position="39"/>
        <end position="52"/>
    </location>
</feature>
<keyword evidence="3" id="KW-1185">Reference proteome</keyword>
<sequence>MESAESAADPAGVNNCFLSAGISVASSEPKLSGRRPLTRPQPPTCPNVPPQTPQTTLSTRRTEGADGILIHVR</sequence>
<evidence type="ECO:0000313" key="2">
    <source>
        <dbReference type="EMBL" id="KAK1892473.1"/>
    </source>
</evidence>
<evidence type="ECO:0000313" key="3">
    <source>
        <dbReference type="Proteomes" id="UP001228049"/>
    </source>
</evidence>
<reference evidence="2" key="1">
    <citation type="submission" date="2023-04" db="EMBL/GenBank/DDBJ databases">
        <title>Chromosome-level genome of Chaenocephalus aceratus.</title>
        <authorList>
            <person name="Park H."/>
        </authorList>
    </citation>
    <scope>NUCLEOTIDE SEQUENCE</scope>
    <source>
        <strain evidence="2">DE</strain>
        <tissue evidence="2">Muscle</tissue>
    </source>
</reference>
<comment type="caution">
    <text evidence="2">The sequence shown here is derived from an EMBL/GenBank/DDBJ whole genome shotgun (WGS) entry which is preliminary data.</text>
</comment>
<name>A0AAD9F4G5_DISEL</name>
<accession>A0AAD9F4G5</accession>
<keyword evidence="2" id="KW-0418">Kinase</keyword>
<dbReference type="EMBL" id="JASDAP010000013">
    <property type="protein sequence ID" value="KAK1892473.1"/>
    <property type="molecule type" value="Genomic_DNA"/>
</dbReference>
<dbReference type="AlphaFoldDB" id="A0AAD9F4G5"/>
<organism evidence="2 3">
    <name type="scientific">Dissostichus eleginoides</name>
    <name type="common">Patagonian toothfish</name>
    <name type="synonym">Dissostichus amissus</name>
    <dbReference type="NCBI Taxonomy" id="100907"/>
    <lineage>
        <taxon>Eukaryota</taxon>
        <taxon>Metazoa</taxon>
        <taxon>Chordata</taxon>
        <taxon>Craniata</taxon>
        <taxon>Vertebrata</taxon>
        <taxon>Euteleostomi</taxon>
        <taxon>Actinopterygii</taxon>
        <taxon>Neopterygii</taxon>
        <taxon>Teleostei</taxon>
        <taxon>Neoteleostei</taxon>
        <taxon>Acanthomorphata</taxon>
        <taxon>Eupercaria</taxon>
        <taxon>Perciformes</taxon>
        <taxon>Notothenioidei</taxon>
        <taxon>Nototheniidae</taxon>
        <taxon>Dissostichus</taxon>
    </lineage>
</organism>
<evidence type="ECO:0000256" key="1">
    <source>
        <dbReference type="SAM" id="MobiDB-lite"/>
    </source>
</evidence>
<gene>
    <name evidence="2" type="ORF">KUDE01_007548</name>
</gene>
<proteinExistence type="predicted"/>
<keyword evidence="2" id="KW-0808">Transferase</keyword>